<evidence type="ECO:0000313" key="3">
    <source>
        <dbReference type="Proteomes" id="UP000054988"/>
    </source>
</evidence>
<reference evidence="2 3" key="1">
    <citation type="submission" date="2015-12" db="EMBL/GenBank/DDBJ databases">
        <title>Draft genome sequence of Moniliophthora roreri, the causal agent of frosty pod rot of cacao.</title>
        <authorList>
            <person name="Aime M.C."/>
            <person name="Diaz-Valderrama J.R."/>
            <person name="Kijpornyongpan T."/>
            <person name="Phillips-Mora W."/>
        </authorList>
    </citation>
    <scope>NUCLEOTIDE SEQUENCE [LARGE SCALE GENOMIC DNA]</scope>
    <source>
        <strain evidence="2 3">MCA 2952</strain>
    </source>
</reference>
<feature type="transmembrane region" description="Helical" evidence="1">
    <location>
        <begin position="47"/>
        <end position="71"/>
    </location>
</feature>
<accession>A0A0W0F1T4</accession>
<protein>
    <submittedName>
        <fullName evidence="2">Uncharacterized protein</fullName>
    </submittedName>
</protein>
<evidence type="ECO:0000313" key="2">
    <source>
        <dbReference type="EMBL" id="KTB30291.1"/>
    </source>
</evidence>
<feature type="transmembrane region" description="Helical" evidence="1">
    <location>
        <begin position="157"/>
        <end position="182"/>
    </location>
</feature>
<comment type="caution">
    <text evidence="2">The sequence shown here is derived from an EMBL/GenBank/DDBJ whole genome shotgun (WGS) entry which is preliminary data.</text>
</comment>
<keyword evidence="1" id="KW-1133">Transmembrane helix</keyword>
<dbReference type="AlphaFoldDB" id="A0A0W0F1T4"/>
<evidence type="ECO:0000256" key="1">
    <source>
        <dbReference type="SAM" id="Phobius"/>
    </source>
</evidence>
<dbReference type="EMBL" id="LATX01002389">
    <property type="protein sequence ID" value="KTB30291.1"/>
    <property type="molecule type" value="Genomic_DNA"/>
</dbReference>
<proteinExistence type="predicted"/>
<dbReference type="Proteomes" id="UP000054988">
    <property type="component" value="Unassembled WGS sequence"/>
</dbReference>
<gene>
    <name evidence="2" type="ORF">WG66_17140</name>
</gene>
<sequence>MSKLDWTKIRLAIALYTFLLEGFYPFANVPVSDGIRQNLVWQTTFFSLWSGFFSVMVMMMFLLCLAVISIIKPIVALKMKRNAEFRQKVEERRAAVQQKRAKKAAEDLANGKQPKSRARAVGEIMGHIILSVIMTVNCAVFNRREAPTVLEGSLEQFYIMLRISAVCVAIELAFIALWRVPVAICKARKERRAREIMVQGSSASQTTEVHASHGAADEKLLIDFTDGVDYLSEKMQLKAQEVNDEEAGAREPLL</sequence>
<feature type="transmembrane region" description="Helical" evidence="1">
    <location>
        <begin position="9"/>
        <end position="27"/>
    </location>
</feature>
<keyword evidence="1" id="KW-0472">Membrane</keyword>
<name>A0A0W0F1T4_MONRR</name>
<feature type="transmembrane region" description="Helical" evidence="1">
    <location>
        <begin position="124"/>
        <end position="142"/>
    </location>
</feature>
<organism evidence="2 3">
    <name type="scientific">Moniliophthora roreri</name>
    <name type="common">Frosty pod rot fungus</name>
    <name type="synonym">Monilia roreri</name>
    <dbReference type="NCBI Taxonomy" id="221103"/>
    <lineage>
        <taxon>Eukaryota</taxon>
        <taxon>Fungi</taxon>
        <taxon>Dikarya</taxon>
        <taxon>Basidiomycota</taxon>
        <taxon>Agaricomycotina</taxon>
        <taxon>Agaricomycetes</taxon>
        <taxon>Agaricomycetidae</taxon>
        <taxon>Agaricales</taxon>
        <taxon>Marasmiineae</taxon>
        <taxon>Marasmiaceae</taxon>
        <taxon>Moniliophthora</taxon>
    </lineage>
</organism>
<keyword evidence="1" id="KW-0812">Transmembrane</keyword>